<protein>
    <submittedName>
        <fullName evidence="2">Uncharacterized protein</fullName>
    </submittedName>
</protein>
<feature type="region of interest" description="Disordered" evidence="1">
    <location>
        <begin position="1"/>
        <end position="28"/>
    </location>
</feature>
<reference evidence="2" key="1">
    <citation type="submission" date="2020-02" db="EMBL/GenBank/DDBJ databases">
        <authorList>
            <person name="Palmer J.M."/>
        </authorList>
    </citation>
    <scope>NUCLEOTIDE SEQUENCE</scope>
    <source>
        <strain evidence="2">EPUS1.4</strain>
        <tissue evidence="2">Thallus</tissue>
    </source>
</reference>
<accession>A0A8H7A5J6</accession>
<evidence type="ECO:0000256" key="1">
    <source>
        <dbReference type="SAM" id="MobiDB-lite"/>
    </source>
</evidence>
<organism evidence="2 3">
    <name type="scientific">Endocarpon pusillum</name>
    <dbReference type="NCBI Taxonomy" id="364733"/>
    <lineage>
        <taxon>Eukaryota</taxon>
        <taxon>Fungi</taxon>
        <taxon>Dikarya</taxon>
        <taxon>Ascomycota</taxon>
        <taxon>Pezizomycotina</taxon>
        <taxon>Eurotiomycetes</taxon>
        <taxon>Chaetothyriomycetidae</taxon>
        <taxon>Verrucariales</taxon>
        <taxon>Verrucariaceae</taxon>
        <taxon>Endocarpon</taxon>
    </lineage>
</organism>
<dbReference type="Proteomes" id="UP000606974">
    <property type="component" value="Unassembled WGS sequence"/>
</dbReference>
<gene>
    <name evidence="2" type="ORF">GJ744_004678</name>
</gene>
<dbReference type="AlphaFoldDB" id="A0A8H7A5J6"/>
<evidence type="ECO:0000313" key="3">
    <source>
        <dbReference type="Proteomes" id="UP000606974"/>
    </source>
</evidence>
<name>A0A8H7A5J6_9EURO</name>
<feature type="compositionally biased region" description="Acidic residues" evidence="1">
    <location>
        <begin position="1"/>
        <end position="12"/>
    </location>
</feature>
<proteinExistence type="predicted"/>
<sequence>MEVEETWIEESPEPPGRSEVPDVGARAAAEKQEKFVGDDVWLKGTPQGTIRLHVVNQRLHKKKWWLQLKSPGEEILYNDGAWYPQKTVSMAKKGPKHNV</sequence>
<comment type="caution">
    <text evidence="2">The sequence shown here is derived from an EMBL/GenBank/DDBJ whole genome shotgun (WGS) entry which is preliminary data.</text>
</comment>
<keyword evidence="3" id="KW-1185">Reference proteome</keyword>
<dbReference type="EMBL" id="JAACFV010000200">
    <property type="protein sequence ID" value="KAF7503040.1"/>
    <property type="molecule type" value="Genomic_DNA"/>
</dbReference>
<evidence type="ECO:0000313" key="2">
    <source>
        <dbReference type="EMBL" id="KAF7503040.1"/>
    </source>
</evidence>